<name>A0A7C9EZK3_OPUST</name>
<dbReference type="AlphaFoldDB" id="A0A7C9EZK3"/>
<proteinExistence type="predicted"/>
<protein>
    <submittedName>
        <fullName evidence="1">Uncharacterized protein</fullName>
    </submittedName>
</protein>
<organism evidence="1">
    <name type="scientific">Opuntia streptacantha</name>
    <name type="common">Prickly pear cactus</name>
    <name type="synonym">Opuntia cardona</name>
    <dbReference type="NCBI Taxonomy" id="393608"/>
    <lineage>
        <taxon>Eukaryota</taxon>
        <taxon>Viridiplantae</taxon>
        <taxon>Streptophyta</taxon>
        <taxon>Embryophyta</taxon>
        <taxon>Tracheophyta</taxon>
        <taxon>Spermatophyta</taxon>
        <taxon>Magnoliopsida</taxon>
        <taxon>eudicotyledons</taxon>
        <taxon>Gunneridae</taxon>
        <taxon>Pentapetalae</taxon>
        <taxon>Caryophyllales</taxon>
        <taxon>Cactineae</taxon>
        <taxon>Cactaceae</taxon>
        <taxon>Opuntioideae</taxon>
        <taxon>Opuntia</taxon>
    </lineage>
</organism>
<evidence type="ECO:0000313" key="1">
    <source>
        <dbReference type="EMBL" id="MBA4670064.1"/>
    </source>
</evidence>
<reference evidence="1" key="2">
    <citation type="submission" date="2020-07" db="EMBL/GenBank/DDBJ databases">
        <authorList>
            <person name="Vera ALvarez R."/>
            <person name="Arias-Moreno D.M."/>
            <person name="Jimenez-Jacinto V."/>
            <person name="Jimenez-Bremont J.F."/>
            <person name="Swaminathan K."/>
            <person name="Moose S.P."/>
            <person name="Guerrero-Gonzalez M.L."/>
            <person name="Marino-Ramirez L."/>
            <person name="Landsman D."/>
            <person name="Rodriguez-Kessler M."/>
            <person name="Delgado-Sanchez P."/>
        </authorList>
    </citation>
    <scope>NUCLEOTIDE SEQUENCE</scope>
    <source>
        <tissue evidence="1">Cladode</tissue>
    </source>
</reference>
<sequence>MLRLQDHFGDNSPTTKSCRTVDKSEIDVILLVGIFLHFLLMTMVQPNNLRYDQIDFCKHVSCLPFFMDIVQRRSESDWTVTVSPVTMLDVLTKPPNFISVSVRFHFSPEVVLFLEGIPIGMSPQ</sequence>
<reference evidence="1" key="1">
    <citation type="journal article" date="2013" name="J. Plant Res.">
        <title>Effect of fungi and light on seed germination of three Opuntia species from semiarid lands of central Mexico.</title>
        <authorList>
            <person name="Delgado-Sanchez P."/>
            <person name="Jimenez-Bremont J.F."/>
            <person name="Guerrero-Gonzalez Mde L."/>
            <person name="Flores J."/>
        </authorList>
    </citation>
    <scope>NUCLEOTIDE SEQUENCE</scope>
    <source>
        <tissue evidence="1">Cladode</tissue>
    </source>
</reference>
<accession>A0A7C9EZK3</accession>
<dbReference type="EMBL" id="GISG01245987">
    <property type="protein sequence ID" value="MBA4670064.1"/>
    <property type="molecule type" value="Transcribed_RNA"/>
</dbReference>